<evidence type="ECO:0000259" key="2">
    <source>
        <dbReference type="Pfam" id="PF13648"/>
    </source>
</evidence>
<evidence type="ECO:0000313" key="3">
    <source>
        <dbReference type="EMBL" id="TWP28779.1"/>
    </source>
</evidence>
<feature type="signal peptide" evidence="1">
    <location>
        <begin position="1"/>
        <end position="22"/>
    </location>
</feature>
<dbReference type="PROSITE" id="PS51257">
    <property type="entry name" value="PROKAR_LIPOPROTEIN"/>
    <property type="match status" value="1"/>
</dbReference>
<dbReference type="EMBL" id="SELH01000017">
    <property type="protein sequence ID" value="TWP28779.1"/>
    <property type="molecule type" value="Genomic_DNA"/>
</dbReference>
<dbReference type="Proteomes" id="UP000319499">
    <property type="component" value="Unassembled WGS sequence"/>
</dbReference>
<sequence>MKKFILLGVLSMLFFYSCSTSNNDAVNRSSQRIVRGTWNLDKVTYSENMVKVKAFDEFDAQCLTNSTWYFVSNNYTGNFTLQGGNNCPSGVQSFSWYINNQDALVLKLLNDGDKARKVTTGTIYQFQSSSENEFTLNQVINGVKISYHFTRLSTGKL</sequence>
<protein>
    <recommendedName>
        <fullName evidence="2">Lipocalin-like domain-containing protein</fullName>
    </recommendedName>
</protein>
<evidence type="ECO:0000313" key="4">
    <source>
        <dbReference type="Proteomes" id="UP000319499"/>
    </source>
</evidence>
<proteinExistence type="predicted"/>
<feature type="domain" description="Lipocalin-like" evidence="2">
    <location>
        <begin position="36"/>
        <end position="113"/>
    </location>
</feature>
<evidence type="ECO:0000256" key="1">
    <source>
        <dbReference type="SAM" id="SignalP"/>
    </source>
</evidence>
<gene>
    <name evidence="3" type="ORF">ETU09_05545</name>
</gene>
<name>A0A563DFD3_9FLAO</name>
<comment type="caution">
    <text evidence="3">The sequence shown here is derived from an EMBL/GenBank/DDBJ whole genome shotgun (WGS) entry which is preliminary data.</text>
</comment>
<organism evidence="3 4">
    <name type="scientific">Apibacter muscae</name>
    <dbReference type="NCBI Taxonomy" id="2509004"/>
    <lineage>
        <taxon>Bacteria</taxon>
        <taxon>Pseudomonadati</taxon>
        <taxon>Bacteroidota</taxon>
        <taxon>Flavobacteriia</taxon>
        <taxon>Flavobacteriales</taxon>
        <taxon>Weeksellaceae</taxon>
        <taxon>Apibacter</taxon>
    </lineage>
</organism>
<feature type="chain" id="PRO_5022146100" description="Lipocalin-like domain-containing protein" evidence="1">
    <location>
        <begin position="23"/>
        <end position="157"/>
    </location>
</feature>
<dbReference type="AlphaFoldDB" id="A0A563DFD3"/>
<dbReference type="Pfam" id="PF13648">
    <property type="entry name" value="Lipocalin_4"/>
    <property type="match status" value="1"/>
</dbReference>
<dbReference type="InterPro" id="IPR024311">
    <property type="entry name" value="Lipocalin-like"/>
</dbReference>
<dbReference type="RefSeq" id="WP_146261977.1">
    <property type="nucleotide sequence ID" value="NZ_SELG01000032.1"/>
</dbReference>
<keyword evidence="1" id="KW-0732">Signal</keyword>
<keyword evidence="4" id="KW-1185">Reference proteome</keyword>
<accession>A0A563DFD3</accession>
<dbReference type="OrthoDB" id="1121756at2"/>
<reference evidence="3 4" key="1">
    <citation type="submission" date="2019-02" db="EMBL/GenBank/DDBJ databases">
        <title>Apibacter muscae sp. nov.: a novel member of the house fly microbiota.</title>
        <authorList>
            <person name="Park R."/>
        </authorList>
    </citation>
    <scope>NUCLEOTIDE SEQUENCE [LARGE SCALE GENOMIC DNA]</scope>
    <source>
        <strain evidence="3 4">AL1</strain>
    </source>
</reference>